<dbReference type="AlphaFoldDB" id="A0A382EVD7"/>
<dbReference type="Pfam" id="PF13460">
    <property type="entry name" value="NAD_binding_10"/>
    <property type="match status" value="1"/>
</dbReference>
<reference evidence="2" key="1">
    <citation type="submission" date="2018-05" db="EMBL/GenBank/DDBJ databases">
        <authorList>
            <person name="Lanie J.A."/>
            <person name="Ng W.-L."/>
            <person name="Kazmierczak K.M."/>
            <person name="Andrzejewski T.M."/>
            <person name="Davidsen T.M."/>
            <person name="Wayne K.J."/>
            <person name="Tettelin H."/>
            <person name="Glass J.I."/>
            <person name="Rusch D."/>
            <person name="Podicherti R."/>
            <person name="Tsui H.-C.T."/>
            <person name="Winkler M.E."/>
        </authorList>
    </citation>
    <scope>NUCLEOTIDE SEQUENCE</scope>
</reference>
<dbReference type="InterPro" id="IPR016040">
    <property type="entry name" value="NAD(P)-bd_dom"/>
</dbReference>
<dbReference type="InterPro" id="IPR036291">
    <property type="entry name" value="NAD(P)-bd_dom_sf"/>
</dbReference>
<dbReference type="EMBL" id="UINC01046542">
    <property type="protein sequence ID" value="SVB54700.1"/>
    <property type="molecule type" value="Genomic_DNA"/>
</dbReference>
<accession>A0A382EVD7</accession>
<proteinExistence type="predicted"/>
<dbReference type="CDD" id="cd08946">
    <property type="entry name" value="SDR_e"/>
    <property type="match status" value="1"/>
</dbReference>
<organism evidence="2">
    <name type="scientific">marine metagenome</name>
    <dbReference type="NCBI Taxonomy" id="408172"/>
    <lineage>
        <taxon>unclassified sequences</taxon>
        <taxon>metagenomes</taxon>
        <taxon>ecological metagenomes</taxon>
    </lineage>
</organism>
<protein>
    <recommendedName>
        <fullName evidence="1">NAD(P)-binding domain-containing protein</fullName>
    </recommendedName>
</protein>
<evidence type="ECO:0000313" key="2">
    <source>
        <dbReference type="EMBL" id="SVB54700.1"/>
    </source>
</evidence>
<sequence>MSGPDDALTSDDETDKLPPILVVGGTGHVGASLCNFLLERGHSVTAASRGTRPVCGSPAIRRTQLDVTDQADTSSLVQSETAVICPWVVDSYEAEPPWIGNLVERLADAGTNSVVYFSTMWVYGASAEGLLTESTPTAPDGPYPTAHLRNESVLADCAQDLELDVSILRMANLVGPDPFYRSRSKISFAHELVEMAVRDKVILLRSPPSTPRNILTRTLLHHDLAVLLDRTAVEGRVEIFNMGGGTTTTMAGLARQVAEMVERYDGVPVRVEHPNEMIAQPTFHLDTTRIRTLAGTGIDSLAAEMELVMADIVHSHIPVDRTRKS</sequence>
<dbReference type="SUPFAM" id="SSF51735">
    <property type="entry name" value="NAD(P)-binding Rossmann-fold domains"/>
    <property type="match status" value="1"/>
</dbReference>
<feature type="domain" description="NAD(P)-binding" evidence="1">
    <location>
        <begin position="24"/>
        <end position="174"/>
    </location>
</feature>
<evidence type="ECO:0000259" key="1">
    <source>
        <dbReference type="Pfam" id="PF13460"/>
    </source>
</evidence>
<dbReference type="PANTHER" id="PTHR43725">
    <property type="entry name" value="UDP-GLUCOSE 4-EPIMERASE"/>
    <property type="match status" value="1"/>
</dbReference>
<name>A0A382EVD7_9ZZZZ</name>
<gene>
    <name evidence="2" type="ORF">METZ01_LOCUS207554</name>
</gene>
<dbReference type="Gene3D" id="3.40.50.720">
    <property type="entry name" value="NAD(P)-binding Rossmann-like Domain"/>
    <property type="match status" value="1"/>
</dbReference>